<keyword evidence="4" id="KW-0862">Zinc</keyword>
<dbReference type="Proteomes" id="UP000034883">
    <property type="component" value="Chromosome"/>
</dbReference>
<dbReference type="SUPFAM" id="SSF49493">
    <property type="entry name" value="HSP40/DnaJ peptide-binding domain"/>
    <property type="match status" value="2"/>
</dbReference>
<dbReference type="InterPro" id="IPR018253">
    <property type="entry name" value="DnaJ_domain_CS"/>
</dbReference>
<accession>A0A0F6W373</accession>
<dbReference type="Gene3D" id="1.10.287.110">
    <property type="entry name" value="DnaJ domain"/>
    <property type="match status" value="1"/>
</dbReference>
<dbReference type="PROSITE" id="PS00636">
    <property type="entry name" value="DNAJ_1"/>
    <property type="match status" value="1"/>
</dbReference>
<dbReference type="PANTHER" id="PTHR43096">
    <property type="entry name" value="DNAJ HOMOLOG 1, MITOCHONDRIAL-RELATED"/>
    <property type="match status" value="1"/>
</dbReference>
<dbReference type="CDD" id="cd06257">
    <property type="entry name" value="DnaJ"/>
    <property type="match status" value="1"/>
</dbReference>
<keyword evidence="1" id="KW-0479">Metal-binding</keyword>
<sequence length="311" mass="34358">MSYKDYYEALGVSRSTTQDELQKAYKKLARQYHPDVNKEPGAEDRFKSINEAYDVLKDPEKRSLYDKYGPAWKAISEGRQPPPGTENVRFDFGDLGGFGGQGFDPNDLGSIFEQFFGGQVEGMRGARRRPRGPRRGDDRETVLEIGVSDAFAGGARDLGIRDPETGQTQRLTVRIPGGVRTGQRIRLAGKGGQGSPGAPPGDLFLEVKVVPDARYRLEGDDLHVTLPITPWEAALGATVPLVTLDGEVRLKVPPGTSSGRNIRLREKGYPRKEGARGDLYATVQIVVPESLTPREKELFEELQKASQFRAR</sequence>
<dbReference type="GO" id="GO:0051082">
    <property type="term" value="F:unfolded protein binding"/>
    <property type="evidence" value="ECO:0007669"/>
    <property type="project" value="InterPro"/>
</dbReference>
<dbReference type="GO" id="GO:0005737">
    <property type="term" value="C:cytoplasm"/>
    <property type="evidence" value="ECO:0007669"/>
    <property type="project" value="TreeGrafter"/>
</dbReference>
<dbReference type="InterPro" id="IPR008971">
    <property type="entry name" value="HSP40/DnaJ_pept-bd"/>
</dbReference>
<dbReference type="InterPro" id="IPR002939">
    <property type="entry name" value="DnaJ_C"/>
</dbReference>
<dbReference type="Gene3D" id="2.60.260.20">
    <property type="entry name" value="Urease metallochaperone UreE, N-terminal domain"/>
    <property type="match status" value="2"/>
</dbReference>
<dbReference type="GO" id="GO:0008270">
    <property type="term" value="F:zinc ion binding"/>
    <property type="evidence" value="ECO:0007669"/>
    <property type="project" value="UniProtKB-KW"/>
</dbReference>
<dbReference type="SMART" id="SM00271">
    <property type="entry name" value="DnaJ"/>
    <property type="match status" value="1"/>
</dbReference>
<dbReference type="CDD" id="cd10747">
    <property type="entry name" value="DnaJ_C"/>
    <property type="match status" value="1"/>
</dbReference>
<dbReference type="PROSITE" id="PS50076">
    <property type="entry name" value="DNAJ_2"/>
    <property type="match status" value="1"/>
</dbReference>
<dbReference type="RefSeq" id="WP_053233322.1">
    <property type="nucleotide sequence ID" value="NZ_CP011125.1"/>
</dbReference>
<proteinExistence type="predicted"/>
<dbReference type="InterPro" id="IPR001623">
    <property type="entry name" value="DnaJ_domain"/>
</dbReference>
<evidence type="ECO:0000256" key="4">
    <source>
        <dbReference type="ARBA" id="ARBA00022833"/>
    </source>
</evidence>
<dbReference type="KEGG" id="samy:DB32_003264"/>
<evidence type="ECO:0000256" key="3">
    <source>
        <dbReference type="ARBA" id="ARBA00022771"/>
    </source>
</evidence>
<feature type="domain" description="J" evidence="6">
    <location>
        <begin position="5"/>
        <end position="69"/>
    </location>
</feature>
<dbReference type="STRING" id="927083.DB32_003264"/>
<keyword evidence="2" id="KW-0677">Repeat</keyword>
<dbReference type="EMBL" id="CP011125">
    <property type="protein sequence ID" value="AKF06115.1"/>
    <property type="molecule type" value="Genomic_DNA"/>
</dbReference>
<dbReference type="InterPro" id="IPR036869">
    <property type="entry name" value="J_dom_sf"/>
</dbReference>
<organism evidence="7 8">
    <name type="scientific">Sandaracinus amylolyticus</name>
    <dbReference type="NCBI Taxonomy" id="927083"/>
    <lineage>
        <taxon>Bacteria</taxon>
        <taxon>Pseudomonadati</taxon>
        <taxon>Myxococcota</taxon>
        <taxon>Polyangia</taxon>
        <taxon>Polyangiales</taxon>
        <taxon>Sandaracinaceae</taxon>
        <taxon>Sandaracinus</taxon>
    </lineage>
</organism>
<dbReference type="SUPFAM" id="SSF46565">
    <property type="entry name" value="Chaperone J-domain"/>
    <property type="match status" value="1"/>
</dbReference>
<evidence type="ECO:0000256" key="2">
    <source>
        <dbReference type="ARBA" id="ARBA00022737"/>
    </source>
</evidence>
<evidence type="ECO:0000259" key="6">
    <source>
        <dbReference type="PROSITE" id="PS50076"/>
    </source>
</evidence>
<name>A0A0F6W373_9BACT</name>
<dbReference type="Pfam" id="PF01556">
    <property type="entry name" value="DnaJ_C"/>
    <property type="match status" value="1"/>
</dbReference>
<dbReference type="AlphaFoldDB" id="A0A0F6W373"/>
<evidence type="ECO:0000256" key="1">
    <source>
        <dbReference type="ARBA" id="ARBA00022723"/>
    </source>
</evidence>
<dbReference type="GO" id="GO:0042026">
    <property type="term" value="P:protein refolding"/>
    <property type="evidence" value="ECO:0007669"/>
    <property type="project" value="TreeGrafter"/>
</dbReference>
<dbReference type="Pfam" id="PF00226">
    <property type="entry name" value="DnaJ"/>
    <property type="match status" value="1"/>
</dbReference>
<keyword evidence="5" id="KW-0143">Chaperone</keyword>
<keyword evidence="8" id="KW-1185">Reference proteome</keyword>
<reference evidence="7 8" key="1">
    <citation type="submission" date="2015-03" db="EMBL/GenBank/DDBJ databases">
        <title>Genome assembly of Sandaracinus amylolyticus DSM 53668.</title>
        <authorList>
            <person name="Sharma G."/>
            <person name="Subramanian S."/>
        </authorList>
    </citation>
    <scope>NUCLEOTIDE SEQUENCE [LARGE SCALE GENOMIC DNA]</scope>
    <source>
        <strain evidence="7 8">DSM 53668</strain>
    </source>
</reference>
<evidence type="ECO:0000313" key="7">
    <source>
        <dbReference type="EMBL" id="AKF06115.1"/>
    </source>
</evidence>
<protein>
    <submittedName>
        <fullName evidence="7">Chaperone protein DnaJ</fullName>
    </submittedName>
</protein>
<evidence type="ECO:0000256" key="5">
    <source>
        <dbReference type="ARBA" id="ARBA00023186"/>
    </source>
</evidence>
<dbReference type="OrthoDB" id="9779889at2"/>
<dbReference type="FunFam" id="2.60.260.20:FF:000005">
    <property type="entry name" value="Chaperone protein dnaJ 1, mitochondrial"/>
    <property type="match status" value="1"/>
</dbReference>
<dbReference type="PRINTS" id="PR00625">
    <property type="entry name" value="JDOMAIN"/>
</dbReference>
<keyword evidence="3" id="KW-0863">Zinc-finger</keyword>
<evidence type="ECO:0000313" key="8">
    <source>
        <dbReference type="Proteomes" id="UP000034883"/>
    </source>
</evidence>
<dbReference type="PANTHER" id="PTHR43096:SF52">
    <property type="entry name" value="DNAJ HOMOLOG 1, MITOCHONDRIAL-RELATED"/>
    <property type="match status" value="1"/>
</dbReference>
<gene>
    <name evidence="7" type="ORF">DB32_003264</name>
</gene>